<dbReference type="Gene3D" id="3.40.470.10">
    <property type="entry name" value="Uracil-DNA glycosylase-like domain"/>
    <property type="match status" value="1"/>
</dbReference>
<reference evidence="2" key="1">
    <citation type="submission" date="2020-01" db="EMBL/GenBank/DDBJ databases">
        <title>Sphingomonas sp. strain CSW-10.</title>
        <authorList>
            <person name="Chen W.-M."/>
        </authorList>
    </citation>
    <scope>NUCLEOTIDE SEQUENCE [LARGE SCALE GENOMIC DNA]</scope>
    <source>
        <strain evidence="2">FSY-8</strain>
    </source>
</reference>
<dbReference type="RefSeq" id="WP_161716825.1">
    <property type="nucleotide sequence ID" value="NZ_JAAAPO010000001.1"/>
</dbReference>
<evidence type="ECO:0000313" key="1">
    <source>
        <dbReference type="EMBL" id="NBC35565.1"/>
    </source>
</evidence>
<dbReference type="Proteomes" id="UP000753724">
    <property type="component" value="Unassembled WGS sequence"/>
</dbReference>
<evidence type="ECO:0000313" key="2">
    <source>
        <dbReference type="Proteomes" id="UP000753724"/>
    </source>
</evidence>
<dbReference type="EMBL" id="JAAAPO010000001">
    <property type="protein sequence ID" value="NBC35565.1"/>
    <property type="molecule type" value="Genomic_DNA"/>
</dbReference>
<protein>
    <recommendedName>
        <fullName evidence="3">DNA polymerase</fullName>
    </recommendedName>
</protein>
<comment type="caution">
    <text evidence="1">The sequence shown here is derived from an EMBL/GenBank/DDBJ whole genome shotgun (WGS) entry which is preliminary data.</text>
</comment>
<dbReference type="SUPFAM" id="SSF52141">
    <property type="entry name" value="Uracil-DNA glycosylase-like"/>
    <property type="match status" value="1"/>
</dbReference>
<dbReference type="InterPro" id="IPR036895">
    <property type="entry name" value="Uracil-DNA_glycosylase-like_sf"/>
</dbReference>
<keyword evidence="2" id="KW-1185">Reference proteome</keyword>
<proteinExistence type="predicted"/>
<accession>A0ABW9XAN7</accession>
<evidence type="ECO:0008006" key="3">
    <source>
        <dbReference type="Google" id="ProtNLM"/>
    </source>
</evidence>
<gene>
    <name evidence="1" type="ORF">GTZ99_03230</name>
</gene>
<organism evidence="1 2">
    <name type="scientific">Novosphingobium ovatum</name>
    <dbReference type="NCBI Taxonomy" id="1908523"/>
    <lineage>
        <taxon>Bacteria</taxon>
        <taxon>Pseudomonadati</taxon>
        <taxon>Pseudomonadota</taxon>
        <taxon>Alphaproteobacteria</taxon>
        <taxon>Sphingomonadales</taxon>
        <taxon>Sphingomonadaceae</taxon>
        <taxon>Novosphingobium</taxon>
    </lineage>
</organism>
<sequence>MTMNAPPASPFDQPANAPAGAMIAAALDWWRLAGVDLDYTEEPAPWLIEATADEGEPLPGAGPVPEVNAAYLASAPDPAQAASDGAIGGERGQWPQTLETFAPWWLNEPSLDDGHTEGRVPPRGEAGADVLILLPYPEAQDAAAGRLGAGPQGQMVAAMLAAGGVEPNRVYWASALPRHTPHPDWAALESAGLGGVLLHHLTLAAPKRVVVMGRMLLPLVNPSLTGHNPAQSSAFLRLVNATGSDKGNEGLPLLAAHAPSMVLQRPRAKAMLWRQWLDFTANSTT</sequence>
<name>A0ABW9XAN7_9SPHN</name>